<dbReference type="Proteomes" id="UP000663845">
    <property type="component" value="Unassembled WGS sequence"/>
</dbReference>
<protein>
    <submittedName>
        <fullName evidence="1">Uncharacterized protein</fullName>
    </submittedName>
</protein>
<organism evidence="1 3">
    <name type="scientific">Adineta steineri</name>
    <dbReference type="NCBI Taxonomy" id="433720"/>
    <lineage>
        <taxon>Eukaryota</taxon>
        <taxon>Metazoa</taxon>
        <taxon>Spiralia</taxon>
        <taxon>Gnathifera</taxon>
        <taxon>Rotifera</taxon>
        <taxon>Eurotatoria</taxon>
        <taxon>Bdelloidea</taxon>
        <taxon>Adinetida</taxon>
        <taxon>Adinetidae</taxon>
        <taxon>Adineta</taxon>
    </lineage>
</organism>
<dbReference type="AlphaFoldDB" id="A0A813SLE9"/>
<name>A0A813SLE9_9BILA</name>
<dbReference type="EMBL" id="CAJNOG010000030">
    <property type="protein sequence ID" value="CAF0798786.1"/>
    <property type="molecule type" value="Genomic_DNA"/>
</dbReference>
<evidence type="ECO:0000313" key="1">
    <source>
        <dbReference type="EMBL" id="CAF0798786.1"/>
    </source>
</evidence>
<comment type="caution">
    <text evidence="1">The sequence shown here is derived from an EMBL/GenBank/DDBJ whole genome shotgun (WGS) entry which is preliminary data.</text>
</comment>
<gene>
    <name evidence="1" type="ORF">JYZ213_LOCUS5137</name>
    <name evidence="2" type="ORF">OXD698_LOCUS29412</name>
</gene>
<dbReference type="EMBL" id="CAJOAZ010003305">
    <property type="protein sequence ID" value="CAF3999106.1"/>
    <property type="molecule type" value="Genomic_DNA"/>
</dbReference>
<dbReference type="Proteomes" id="UP000663844">
    <property type="component" value="Unassembled WGS sequence"/>
</dbReference>
<proteinExistence type="predicted"/>
<sequence length="179" mass="21196">MQTTDNIIFDDNLYRSATHWTFLLYEQNGVSLTIPLPNADLMSFIKPFNNISQCQEFVETNLRKIITLFVWDENIQQWLTDAPSIPISLHEIKIFCNSCDRSFVNASIRRHMHRFKNTTFEIITDDKLNYDLMLFGVGHLKKLFTDFQPNSSPYRKLILNYKRLCRALANYFWDEANVE</sequence>
<reference evidence="1" key="1">
    <citation type="submission" date="2021-02" db="EMBL/GenBank/DDBJ databases">
        <authorList>
            <person name="Nowell W R."/>
        </authorList>
    </citation>
    <scope>NUCLEOTIDE SEQUENCE</scope>
</reference>
<evidence type="ECO:0000313" key="2">
    <source>
        <dbReference type="EMBL" id="CAF3999106.1"/>
    </source>
</evidence>
<accession>A0A813SLE9</accession>
<evidence type="ECO:0000313" key="3">
    <source>
        <dbReference type="Proteomes" id="UP000663845"/>
    </source>
</evidence>